<dbReference type="EMBL" id="BAAAME010000002">
    <property type="protein sequence ID" value="GAA1725079.1"/>
    <property type="molecule type" value="Genomic_DNA"/>
</dbReference>
<name>A0ABN2JF92_9ACTN</name>
<dbReference type="Proteomes" id="UP001501057">
    <property type="component" value="Unassembled WGS sequence"/>
</dbReference>
<organism evidence="2 3">
    <name type="scientific">Aeromicrobium alkaliterrae</name>
    <dbReference type="NCBI Taxonomy" id="302168"/>
    <lineage>
        <taxon>Bacteria</taxon>
        <taxon>Bacillati</taxon>
        <taxon>Actinomycetota</taxon>
        <taxon>Actinomycetes</taxon>
        <taxon>Propionibacteriales</taxon>
        <taxon>Nocardioidaceae</taxon>
        <taxon>Aeromicrobium</taxon>
    </lineage>
</organism>
<keyword evidence="1" id="KW-0472">Membrane</keyword>
<keyword evidence="3" id="KW-1185">Reference proteome</keyword>
<evidence type="ECO:0008006" key="4">
    <source>
        <dbReference type="Google" id="ProtNLM"/>
    </source>
</evidence>
<reference evidence="2 3" key="1">
    <citation type="journal article" date="2019" name="Int. J. Syst. Evol. Microbiol.">
        <title>The Global Catalogue of Microorganisms (GCM) 10K type strain sequencing project: providing services to taxonomists for standard genome sequencing and annotation.</title>
        <authorList>
            <consortium name="The Broad Institute Genomics Platform"/>
            <consortium name="The Broad Institute Genome Sequencing Center for Infectious Disease"/>
            <person name="Wu L."/>
            <person name="Ma J."/>
        </authorList>
    </citation>
    <scope>NUCLEOTIDE SEQUENCE [LARGE SCALE GENOMIC DNA]</scope>
    <source>
        <strain evidence="2 3">JCM 13518</strain>
    </source>
</reference>
<evidence type="ECO:0000313" key="3">
    <source>
        <dbReference type="Proteomes" id="UP001501057"/>
    </source>
</evidence>
<dbReference type="Pfam" id="PF12277">
    <property type="entry name" value="DUF3618"/>
    <property type="match status" value="1"/>
</dbReference>
<protein>
    <recommendedName>
        <fullName evidence="4">DUF3618 domain-containing protein</fullName>
    </recommendedName>
</protein>
<dbReference type="InterPro" id="IPR022062">
    <property type="entry name" value="DUF3618"/>
</dbReference>
<keyword evidence="1" id="KW-0812">Transmembrane</keyword>
<sequence length="73" mass="7564">MSDRPGPGSSAKEIRADIEQTREQLADTVDALGAKVSPANVAAQAKQGAVSRGPQLAVLAVTVVAIVVAWRRL</sequence>
<proteinExistence type="predicted"/>
<evidence type="ECO:0000256" key="1">
    <source>
        <dbReference type="SAM" id="Phobius"/>
    </source>
</evidence>
<gene>
    <name evidence="2" type="ORF">GCM10009710_02280</name>
</gene>
<feature type="transmembrane region" description="Helical" evidence="1">
    <location>
        <begin position="53"/>
        <end position="70"/>
    </location>
</feature>
<comment type="caution">
    <text evidence="2">The sequence shown here is derived from an EMBL/GenBank/DDBJ whole genome shotgun (WGS) entry which is preliminary data.</text>
</comment>
<evidence type="ECO:0000313" key="2">
    <source>
        <dbReference type="EMBL" id="GAA1725079.1"/>
    </source>
</evidence>
<keyword evidence="1" id="KW-1133">Transmembrane helix</keyword>
<accession>A0ABN2JF92</accession>